<evidence type="ECO:0000313" key="2">
    <source>
        <dbReference type="Proteomes" id="UP001148629"/>
    </source>
</evidence>
<proteinExistence type="predicted"/>
<dbReference type="Proteomes" id="UP001148629">
    <property type="component" value="Unassembled WGS sequence"/>
</dbReference>
<evidence type="ECO:0000313" key="1">
    <source>
        <dbReference type="EMBL" id="KAJ3550037.1"/>
    </source>
</evidence>
<gene>
    <name evidence="1" type="ORF">NM208_g184</name>
</gene>
<reference evidence="1" key="1">
    <citation type="submission" date="2022-08" db="EMBL/GenBank/DDBJ databases">
        <title>Genome Sequence of Fusarium decemcellulare.</title>
        <authorList>
            <person name="Buettner E."/>
        </authorList>
    </citation>
    <scope>NUCLEOTIDE SEQUENCE</scope>
    <source>
        <strain evidence="1">Babe19</strain>
    </source>
</reference>
<accession>A0ACC1T0H7</accession>
<protein>
    <submittedName>
        <fullName evidence="1">Uncharacterized protein</fullName>
    </submittedName>
</protein>
<sequence>MVPSKPPPIRVSMQILNMLSNTKESNEAPEHGRLPAVQTNGHEGNSTGQENGAMGEERPTDGGHMAWLQVSAAFFLYWNSLGLLNGFGAFQTYYEESLLSDMSSSAISWIGSIQIFLLMAGGVFFGPLYDLGYTRSMLVAGTCLVAFGFMMISISTQYYQILLAQGFCLGVGTSCLYMPAITLVPAYFTTKRALAMGFATVGSSLGAIVYPLVFEQLQPRVGFAWTVRVIGFIALALCCYAVAVAKPRVMSKRTGLPKSSLRELVKKAGLLDKRYMVQCIAVFFSNVAFFEPLYYLQSYALTHGMQGQSLAKYLLVILNAVSIPGRLMPSFVADRVGVLDTYIGICTLTAVSIFYWISVNNTAGNIAFSVLYGFFSGGVVTLAPVVLANITDDLSVLGTRLGFVAVLKGIGSLIGPPIAGAILEHTGNYEGMQLFAGLAMSLTVVFAGQLRIMIARHKASANDGSS</sequence>
<comment type="caution">
    <text evidence="1">The sequence shown here is derived from an EMBL/GenBank/DDBJ whole genome shotgun (WGS) entry which is preliminary data.</text>
</comment>
<dbReference type="EMBL" id="JANRMS010000009">
    <property type="protein sequence ID" value="KAJ3550037.1"/>
    <property type="molecule type" value="Genomic_DNA"/>
</dbReference>
<keyword evidence="2" id="KW-1185">Reference proteome</keyword>
<name>A0ACC1T0H7_9HYPO</name>
<organism evidence="1 2">
    <name type="scientific">Fusarium decemcellulare</name>
    <dbReference type="NCBI Taxonomy" id="57161"/>
    <lineage>
        <taxon>Eukaryota</taxon>
        <taxon>Fungi</taxon>
        <taxon>Dikarya</taxon>
        <taxon>Ascomycota</taxon>
        <taxon>Pezizomycotina</taxon>
        <taxon>Sordariomycetes</taxon>
        <taxon>Hypocreomycetidae</taxon>
        <taxon>Hypocreales</taxon>
        <taxon>Nectriaceae</taxon>
        <taxon>Fusarium</taxon>
        <taxon>Fusarium decemcellulare species complex</taxon>
    </lineage>
</organism>